<dbReference type="Proteomes" id="UP000281708">
    <property type="component" value="Unassembled WGS sequence"/>
</dbReference>
<dbReference type="SUPFAM" id="SSF51735">
    <property type="entry name" value="NAD(P)-binding Rossmann-fold domains"/>
    <property type="match status" value="1"/>
</dbReference>
<comment type="caution">
    <text evidence="3">The sequence shown here is derived from an EMBL/GenBank/DDBJ whole genome shotgun (WGS) entry which is preliminary data.</text>
</comment>
<comment type="similarity">
    <text evidence="1">Belongs to the short-chain dehydrogenases/reductases (SDR) family.</text>
</comment>
<dbReference type="GO" id="GO:0047936">
    <property type="term" value="F:glucose 1-dehydrogenase [NAD(P)+] activity"/>
    <property type="evidence" value="ECO:0007669"/>
    <property type="project" value="UniProtKB-EC"/>
</dbReference>
<evidence type="ECO:0000256" key="2">
    <source>
        <dbReference type="ARBA" id="ARBA00023002"/>
    </source>
</evidence>
<gene>
    <name evidence="3" type="ORF">D9V37_03135</name>
</gene>
<dbReference type="InterPro" id="IPR020904">
    <property type="entry name" value="Sc_DH/Rdtase_CS"/>
</dbReference>
<reference evidence="3 4" key="1">
    <citation type="submission" date="2018-10" db="EMBL/GenBank/DDBJ databases">
        <title>Marmoricola sp. 4Q3S-7 whole genome shotgun sequence.</title>
        <authorList>
            <person name="Li F."/>
        </authorList>
    </citation>
    <scope>NUCLEOTIDE SEQUENCE [LARGE SCALE GENOMIC DNA]</scope>
    <source>
        <strain evidence="3 4">4Q3S-7</strain>
    </source>
</reference>
<organism evidence="3 4">
    <name type="scientific">Nocardioides mangrovicus</name>
    <dbReference type="NCBI Taxonomy" id="2478913"/>
    <lineage>
        <taxon>Bacteria</taxon>
        <taxon>Bacillati</taxon>
        <taxon>Actinomycetota</taxon>
        <taxon>Actinomycetes</taxon>
        <taxon>Propionibacteriales</taxon>
        <taxon>Nocardioidaceae</taxon>
        <taxon>Nocardioides</taxon>
    </lineage>
</organism>
<evidence type="ECO:0000313" key="3">
    <source>
        <dbReference type="EMBL" id="RLV50943.1"/>
    </source>
</evidence>
<dbReference type="OrthoDB" id="7064009at2"/>
<dbReference type="FunFam" id="3.40.50.720:FF:000084">
    <property type="entry name" value="Short-chain dehydrogenase reductase"/>
    <property type="match status" value="1"/>
</dbReference>
<protein>
    <submittedName>
        <fullName evidence="3">Glucose 1-dehydrogenase</fullName>
        <ecNumber evidence="3">1.1.1.47</ecNumber>
    </submittedName>
</protein>
<evidence type="ECO:0000313" key="4">
    <source>
        <dbReference type="Proteomes" id="UP000281708"/>
    </source>
</evidence>
<dbReference type="PANTHER" id="PTHR42760:SF115">
    <property type="entry name" value="3-OXOACYL-[ACYL-CARRIER-PROTEIN] REDUCTASE FABG"/>
    <property type="match status" value="1"/>
</dbReference>
<dbReference type="EC" id="1.1.1.47" evidence="3"/>
<dbReference type="PANTHER" id="PTHR42760">
    <property type="entry name" value="SHORT-CHAIN DEHYDROGENASES/REDUCTASES FAMILY MEMBER"/>
    <property type="match status" value="1"/>
</dbReference>
<accession>A0A3L8P817</accession>
<keyword evidence="4" id="KW-1185">Reference proteome</keyword>
<dbReference type="InterPro" id="IPR002347">
    <property type="entry name" value="SDR_fam"/>
</dbReference>
<dbReference type="PRINTS" id="PR00081">
    <property type="entry name" value="GDHRDH"/>
</dbReference>
<keyword evidence="2 3" id="KW-0560">Oxidoreductase</keyword>
<sequence>MFDLAGRTALVTGASSGIGEAIARGLADLGVTVGCFARPSERLDTVVADLGPRALACPGDVRDTAALAAAVTTVEEHGPLTLAVNNAGVADAHPAEEMPLAQWQRVLDVNLTGVFASCQAEAPALFRAGGGAIVNIASMSGSIANRGLTQAHYNSSKAALVHLGRSLAWEWADRGVRVNTVSPGYTNTPMARRPEQVAKMAGYAADTPLGRNAEPEEIVGPVVFLLSDAASFVTGIDLLVDGGHTIW</sequence>
<dbReference type="Pfam" id="PF13561">
    <property type="entry name" value="adh_short_C2"/>
    <property type="match status" value="1"/>
</dbReference>
<dbReference type="PRINTS" id="PR00080">
    <property type="entry name" value="SDRFAMILY"/>
</dbReference>
<dbReference type="Gene3D" id="3.40.50.720">
    <property type="entry name" value="NAD(P)-binding Rossmann-like Domain"/>
    <property type="match status" value="1"/>
</dbReference>
<dbReference type="EMBL" id="RDBE01000001">
    <property type="protein sequence ID" value="RLV50943.1"/>
    <property type="molecule type" value="Genomic_DNA"/>
</dbReference>
<dbReference type="InterPro" id="IPR036291">
    <property type="entry name" value="NAD(P)-bd_dom_sf"/>
</dbReference>
<dbReference type="AlphaFoldDB" id="A0A3L8P817"/>
<dbReference type="PROSITE" id="PS00061">
    <property type="entry name" value="ADH_SHORT"/>
    <property type="match status" value="1"/>
</dbReference>
<evidence type="ECO:0000256" key="1">
    <source>
        <dbReference type="ARBA" id="ARBA00006484"/>
    </source>
</evidence>
<dbReference type="RefSeq" id="WP_121804623.1">
    <property type="nucleotide sequence ID" value="NZ_RDBE01000001.1"/>
</dbReference>
<name>A0A3L8P817_9ACTN</name>
<proteinExistence type="inferred from homology"/>